<dbReference type="AlphaFoldDB" id="A0A8J5ZE71"/>
<sequence>MNDLILLDERGGGDSVNNDCNTKIVRFKERGEELDGNMAIDPTPVIGHSWKDKLLNEVLPRLMTSLGFDILDGDDFEFTEGDVVHSNVNGTLTINF</sequence>
<dbReference type="OrthoDB" id="10287593at2759"/>
<keyword evidence="2" id="KW-1185">Reference proteome</keyword>
<evidence type="ECO:0000313" key="2">
    <source>
        <dbReference type="Proteomes" id="UP000701853"/>
    </source>
</evidence>
<proteinExistence type="predicted"/>
<evidence type="ECO:0000313" key="1">
    <source>
        <dbReference type="EMBL" id="KAG8496482.1"/>
    </source>
</evidence>
<gene>
    <name evidence="1" type="ORF">CXB51_009120</name>
</gene>
<reference evidence="1 2" key="1">
    <citation type="journal article" date="2021" name="bioRxiv">
        <title>The Gossypium anomalum genome as a resource for cotton improvement and evolutionary analysis of hybrid incompatibility.</title>
        <authorList>
            <person name="Grover C.E."/>
            <person name="Yuan D."/>
            <person name="Arick M.A."/>
            <person name="Miller E.R."/>
            <person name="Hu G."/>
            <person name="Peterson D.G."/>
            <person name="Wendel J.F."/>
            <person name="Udall J.A."/>
        </authorList>
    </citation>
    <scope>NUCLEOTIDE SEQUENCE [LARGE SCALE GENOMIC DNA]</scope>
    <source>
        <strain evidence="1">JFW-Udall</strain>
        <tissue evidence="1">Leaf</tissue>
    </source>
</reference>
<name>A0A8J5ZE71_9ROSI</name>
<organism evidence="1 2">
    <name type="scientific">Gossypium anomalum</name>
    <dbReference type="NCBI Taxonomy" id="47600"/>
    <lineage>
        <taxon>Eukaryota</taxon>
        <taxon>Viridiplantae</taxon>
        <taxon>Streptophyta</taxon>
        <taxon>Embryophyta</taxon>
        <taxon>Tracheophyta</taxon>
        <taxon>Spermatophyta</taxon>
        <taxon>Magnoliopsida</taxon>
        <taxon>eudicotyledons</taxon>
        <taxon>Gunneridae</taxon>
        <taxon>Pentapetalae</taxon>
        <taxon>rosids</taxon>
        <taxon>malvids</taxon>
        <taxon>Malvales</taxon>
        <taxon>Malvaceae</taxon>
        <taxon>Malvoideae</taxon>
        <taxon>Gossypium</taxon>
    </lineage>
</organism>
<dbReference type="EMBL" id="JAHUZN010000004">
    <property type="protein sequence ID" value="KAG8496482.1"/>
    <property type="molecule type" value="Genomic_DNA"/>
</dbReference>
<comment type="caution">
    <text evidence="1">The sequence shown here is derived from an EMBL/GenBank/DDBJ whole genome shotgun (WGS) entry which is preliminary data.</text>
</comment>
<dbReference type="Proteomes" id="UP000701853">
    <property type="component" value="Chromosome 4"/>
</dbReference>
<protein>
    <submittedName>
        <fullName evidence="1">Uncharacterized protein</fullName>
    </submittedName>
</protein>
<accession>A0A8J5ZE71</accession>